<dbReference type="OrthoDB" id="2155935at2759"/>
<keyword evidence="4" id="KW-0234">DNA repair</keyword>
<dbReference type="InterPro" id="IPR015381">
    <property type="entry name" value="XLF-like_N"/>
</dbReference>
<evidence type="ECO:0000259" key="9">
    <source>
        <dbReference type="Pfam" id="PF09302"/>
    </source>
</evidence>
<reference evidence="11 12" key="1">
    <citation type="submission" date="2019-12" db="EMBL/GenBank/DDBJ databases">
        <title>Draft genome sequence of the ascomycete Xylaria multiplex DSM 110363.</title>
        <authorList>
            <person name="Buettner E."/>
            <person name="Kellner H."/>
        </authorList>
    </citation>
    <scope>NUCLEOTIDE SEQUENCE [LARGE SCALE GENOMIC DNA]</scope>
    <source>
        <strain evidence="11 12">DSM 110363</strain>
    </source>
</reference>
<feature type="compositionally biased region" description="Acidic residues" evidence="8">
    <location>
        <begin position="385"/>
        <end position="400"/>
    </location>
</feature>
<comment type="similarity">
    <text evidence="6">Belongs to the XRCC4-XLF family. XLF subfamily.</text>
</comment>
<sequence length="532" mass="58970">MESSESSESSPKWYPLPVFPMLPTLLASTRFSESSYTLYVTDLTNVWVEKLDRRGILLRSLQENISIDLAYGDSEQWAVFLSKLRAAFDPTSSDHRLTSLSIATATDPHPNIRDGLILHVTCELPKPLDALKWPVHLIKCPPASLASELVLPLIQEHYVRRREAEDLMSQLKEKDAVISKLLDKLSIMHVPLELIFNSLSAKRAITRAAAEERIKGLSPFDEVRWRSQRSIQSPHNSLDLLHGVFNDPSFSLTTDTDLGVSDTLNDWWTKLGSRFHVASKSDRITSREEQTKQASESRASPRDIDGGDFQVQVTPTRRPPSSPTSGNSTRSKTAYKVIDSDESDVSNSRLTPSRNKPRPRIGGLGNRRTSTKGLNTIQSTHTIQADEDDTASETEDDEQPEPLKHTTQPSNRLGTIGRHKKLPQPTEASNTADLSVEANDRTIPQSDASNDSSPKRQSSPVRAPVAPRKGALGRIGGKPKDATSSLNALGDRTIDTTNDDSTLPKKTEVRKIGAIGEKKLRQSPRDYTLTPR</sequence>
<keyword evidence="3" id="KW-0238">DNA-binding</keyword>
<accession>A0A7C8ISY7</accession>
<feature type="compositionally biased region" description="Basic and acidic residues" evidence="8">
    <location>
        <begin position="502"/>
        <end position="524"/>
    </location>
</feature>
<dbReference type="PANTHER" id="PTHR32235">
    <property type="entry name" value="NON-HOMOLOGOUS END-JOINING FACTOR 1"/>
    <property type="match status" value="1"/>
</dbReference>
<gene>
    <name evidence="11" type="ORF">GQX73_g5259</name>
</gene>
<feature type="region of interest" description="Disordered" evidence="8">
    <location>
        <begin position="279"/>
        <end position="532"/>
    </location>
</feature>
<feature type="compositionally biased region" description="Polar residues" evidence="8">
    <location>
        <begin position="442"/>
        <end position="460"/>
    </location>
</feature>
<feature type="compositionally biased region" description="Polar residues" evidence="8">
    <location>
        <begin position="345"/>
        <end position="354"/>
    </location>
</feature>
<evidence type="ECO:0000256" key="8">
    <source>
        <dbReference type="SAM" id="MobiDB-lite"/>
    </source>
</evidence>
<evidence type="ECO:0000256" key="7">
    <source>
        <dbReference type="ARBA" id="ARBA00044529"/>
    </source>
</evidence>
<evidence type="ECO:0000256" key="5">
    <source>
        <dbReference type="ARBA" id="ARBA00023242"/>
    </source>
</evidence>
<evidence type="ECO:0000313" key="11">
    <source>
        <dbReference type="EMBL" id="KAF2968305.1"/>
    </source>
</evidence>
<evidence type="ECO:0000313" key="12">
    <source>
        <dbReference type="Proteomes" id="UP000481858"/>
    </source>
</evidence>
<dbReference type="Pfam" id="PF09302">
    <property type="entry name" value="XLF"/>
    <property type="match status" value="1"/>
</dbReference>
<dbReference type="Pfam" id="PF21928">
    <property type="entry name" value="XLF_CC"/>
    <property type="match status" value="1"/>
</dbReference>
<evidence type="ECO:0000256" key="1">
    <source>
        <dbReference type="ARBA" id="ARBA00004123"/>
    </source>
</evidence>
<evidence type="ECO:0000259" key="10">
    <source>
        <dbReference type="Pfam" id="PF21928"/>
    </source>
</evidence>
<organism evidence="11 12">
    <name type="scientific">Xylaria multiplex</name>
    <dbReference type="NCBI Taxonomy" id="323545"/>
    <lineage>
        <taxon>Eukaryota</taxon>
        <taxon>Fungi</taxon>
        <taxon>Dikarya</taxon>
        <taxon>Ascomycota</taxon>
        <taxon>Pezizomycotina</taxon>
        <taxon>Sordariomycetes</taxon>
        <taxon>Xylariomycetidae</taxon>
        <taxon>Xylariales</taxon>
        <taxon>Xylariaceae</taxon>
        <taxon>Xylaria</taxon>
    </lineage>
</organism>
<feature type="compositionally biased region" description="Basic and acidic residues" evidence="8">
    <location>
        <begin position="279"/>
        <end position="291"/>
    </location>
</feature>
<dbReference type="GO" id="GO:0032807">
    <property type="term" value="C:DNA ligase IV complex"/>
    <property type="evidence" value="ECO:0007669"/>
    <property type="project" value="TreeGrafter"/>
</dbReference>
<evidence type="ECO:0000256" key="4">
    <source>
        <dbReference type="ARBA" id="ARBA00023204"/>
    </source>
</evidence>
<dbReference type="CDD" id="cd22285">
    <property type="entry name" value="HD_XLF_N"/>
    <property type="match status" value="1"/>
</dbReference>
<evidence type="ECO:0000256" key="3">
    <source>
        <dbReference type="ARBA" id="ARBA00023125"/>
    </source>
</evidence>
<dbReference type="InterPro" id="IPR038051">
    <property type="entry name" value="XRCC4-like_N_sf"/>
</dbReference>
<feature type="domain" description="XLF-like N-terminal" evidence="9">
    <location>
        <begin position="12"/>
        <end position="138"/>
    </location>
</feature>
<dbReference type="GO" id="GO:0045027">
    <property type="term" value="F:DNA end binding"/>
    <property type="evidence" value="ECO:0007669"/>
    <property type="project" value="TreeGrafter"/>
</dbReference>
<feature type="compositionally biased region" description="Polar residues" evidence="8">
    <location>
        <begin position="367"/>
        <end position="383"/>
    </location>
</feature>
<evidence type="ECO:0000256" key="6">
    <source>
        <dbReference type="ARBA" id="ARBA00025747"/>
    </source>
</evidence>
<dbReference type="Gene3D" id="2.170.210.10">
    <property type="entry name" value="DNA double-strand break repair and VJ recombination XRCC4, N-terminal"/>
    <property type="match status" value="1"/>
</dbReference>
<dbReference type="PANTHER" id="PTHR32235:SF1">
    <property type="entry name" value="NON-HOMOLOGOUS END-JOINING FACTOR 1"/>
    <property type="match status" value="1"/>
</dbReference>
<comment type="subcellular location">
    <subcellularLocation>
        <location evidence="1">Nucleus</location>
    </subcellularLocation>
</comment>
<dbReference type="EMBL" id="WUBL01000053">
    <property type="protein sequence ID" value="KAF2968305.1"/>
    <property type="molecule type" value="Genomic_DNA"/>
</dbReference>
<dbReference type="Proteomes" id="UP000481858">
    <property type="component" value="Unassembled WGS sequence"/>
</dbReference>
<protein>
    <recommendedName>
        <fullName evidence="7">Non-homologous end-joining factor 1</fullName>
    </recommendedName>
</protein>
<keyword evidence="12" id="KW-1185">Reference proteome</keyword>
<dbReference type="InterPro" id="IPR053829">
    <property type="entry name" value="XLF-like_CC"/>
</dbReference>
<proteinExistence type="inferred from homology"/>
<name>A0A7C8ISY7_9PEZI</name>
<evidence type="ECO:0000256" key="2">
    <source>
        <dbReference type="ARBA" id="ARBA00022763"/>
    </source>
</evidence>
<dbReference type="InterPro" id="IPR052287">
    <property type="entry name" value="NHEJ_factor"/>
</dbReference>
<dbReference type="InParanoid" id="A0A7C8ISY7"/>
<keyword evidence="2" id="KW-0227">DNA damage</keyword>
<dbReference type="GO" id="GO:0006303">
    <property type="term" value="P:double-strand break repair via nonhomologous end joining"/>
    <property type="evidence" value="ECO:0007669"/>
    <property type="project" value="TreeGrafter"/>
</dbReference>
<feature type="domain" description="XLF-like coiled-coil region" evidence="10">
    <location>
        <begin position="141"/>
        <end position="188"/>
    </location>
</feature>
<comment type="caution">
    <text evidence="11">The sequence shown here is derived from an EMBL/GenBank/DDBJ whole genome shotgun (WGS) entry which is preliminary data.</text>
</comment>
<keyword evidence="5" id="KW-0539">Nucleus</keyword>
<dbReference type="AlphaFoldDB" id="A0A7C8ISY7"/>